<accession>A0AAW2AB47</accession>
<sequence>MDFKSIALTSRPRLRLPAGHTFCWLDVGGTEHRRASATNPAEGWRRQKGARRRLCLTEKPCRDPDSNRGCCGHNAEY</sequence>
<dbReference type="Proteomes" id="UP001479290">
    <property type="component" value="Unassembled WGS sequence"/>
</dbReference>
<keyword evidence="2" id="KW-1185">Reference proteome</keyword>
<proteinExistence type="predicted"/>
<reference evidence="1 2" key="1">
    <citation type="submission" date="2024-05" db="EMBL/GenBank/DDBJ databases">
        <title>A high-quality chromosomal-level genome assembly of Topmouth culter (Culter alburnus).</title>
        <authorList>
            <person name="Zhao H."/>
        </authorList>
    </citation>
    <scope>NUCLEOTIDE SEQUENCE [LARGE SCALE GENOMIC DNA]</scope>
    <source>
        <strain evidence="1">CATC2023</strain>
        <tissue evidence="1">Muscle</tissue>
    </source>
</reference>
<name>A0AAW2AB47_CULAL</name>
<gene>
    <name evidence="1" type="ORF">ABG768_027934</name>
</gene>
<comment type="caution">
    <text evidence="1">The sequence shown here is derived from an EMBL/GenBank/DDBJ whole genome shotgun (WGS) entry which is preliminary data.</text>
</comment>
<organism evidence="1 2">
    <name type="scientific">Culter alburnus</name>
    <name type="common">Topmouth culter</name>
    <dbReference type="NCBI Taxonomy" id="194366"/>
    <lineage>
        <taxon>Eukaryota</taxon>
        <taxon>Metazoa</taxon>
        <taxon>Chordata</taxon>
        <taxon>Craniata</taxon>
        <taxon>Vertebrata</taxon>
        <taxon>Euteleostomi</taxon>
        <taxon>Actinopterygii</taxon>
        <taxon>Neopterygii</taxon>
        <taxon>Teleostei</taxon>
        <taxon>Ostariophysi</taxon>
        <taxon>Cypriniformes</taxon>
        <taxon>Xenocyprididae</taxon>
        <taxon>Xenocypridinae</taxon>
        <taxon>Culter</taxon>
    </lineage>
</organism>
<protein>
    <submittedName>
        <fullName evidence="1">Uncharacterized protein</fullName>
    </submittedName>
</protein>
<dbReference type="EMBL" id="JAWDJR010000009">
    <property type="protein sequence ID" value="KAK9969787.1"/>
    <property type="molecule type" value="Genomic_DNA"/>
</dbReference>
<evidence type="ECO:0000313" key="1">
    <source>
        <dbReference type="EMBL" id="KAK9969787.1"/>
    </source>
</evidence>
<dbReference type="AlphaFoldDB" id="A0AAW2AB47"/>
<evidence type="ECO:0000313" key="2">
    <source>
        <dbReference type="Proteomes" id="UP001479290"/>
    </source>
</evidence>